<dbReference type="GO" id="GO:0070181">
    <property type="term" value="F:small ribosomal subunit rRNA binding"/>
    <property type="evidence" value="ECO:0007669"/>
    <property type="project" value="TreeGrafter"/>
</dbReference>
<feature type="compositionally biased region" description="Basic residues" evidence="6">
    <location>
        <begin position="85"/>
        <end position="99"/>
    </location>
</feature>
<dbReference type="NCBIfam" id="TIGR00165">
    <property type="entry name" value="S18"/>
    <property type="match status" value="1"/>
</dbReference>
<evidence type="ECO:0000256" key="3">
    <source>
        <dbReference type="ARBA" id="ARBA00023274"/>
    </source>
</evidence>
<feature type="compositionally biased region" description="Low complexity" evidence="6">
    <location>
        <begin position="130"/>
        <end position="151"/>
    </location>
</feature>
<dbReference type="InterPro" id="IPR001648">
    <property type="entry name" value="Ribosomal_bS18"/>
</dbReference>
<evidence type="ECO:0000256" key="2">
    <source>
        <dbReference type="ARBA" id="ARBA00022980"/>
    </source>
</evidence>
<comment type="similarity">
    <text evidence="1 5">Belongs to the bacterial ribosomal protein bS18 family.</text>
</comment>
<dbReference type="HOGENOM" id="CLU_1049682_0_0_1"/>
<dbReference type="PANTHER" id="PTHR13479:SF40">
    <property type="entry name" value="SMALL RIBOSOMAL SUBUNIT PROTEIN BS18M"/>
    <property type="match status" value="1"/>
</dbReference>
<evidence type="ECO:0000313" key="7">
    <source>
        <dbReference type="EMBL" id="KDQ20491.1"/>
    </source>
</evidence>
<proteinExistence type="inferred from homology"/>
<gene>
    <name evidence="7" type="ORF">BOTBODRAFT_183270</name>
</gene>
<accession>A0A067N9N4</accession>
<keyword evidence="8" id="KW-1185">Reference proteome</keyword>
<keyword evidence="2 5" id="KW-0689">Ribosomal protein</keyword>
<dbReference type="STRING" id="930990.A0A067N9N4"/>
<keyword evidence="3 5" id="KW-0687">Ribonucleoprotein</keyword>
<dbReference type="InterPro" id="IPR036870">
    <property type="entry name" value="Ribosomal_bS18_sf"/>
</dbReference>
<evidence type="ECO:0000256" key="4">
    <source>
        <dbReference type="ARBA" id="ARBA00035264"/>
    </source>
</evidence>
<dbReference type="GO" id="GO:0032543">
    <property type="term" value="P:mitochondrial translation"/>
    <property type="evidence" value="ECO:0007669"/>
    <property type="project" value="TreeGrafter"/>
</dbReference>
<dbReference type="GO" id="GO:0005763">
    <property type="term" value="C:mitochondrial small ribosomal subunit"/>
    <property type="evidence" value="ECO:0007669"/>
    <property type="project" value="TreeGrafter"/>
</dbReference>
<evidence type="ECO:0000256" key="6">
    <source>
        <dbReference type="SAM" id="MobiDB-lite"/>
    </source>
</evidence>
<sequence length="265" mass="29102">MTSRDPGHHAHPSHPTLFPVTLLRHIWAAYPGPQEPTGNIAQVSRYRLGEAERPGSATRGDETGGHSPQTPATAHHVLPQAQPARQRRAPRRPTARRAYARPSAFDISGDAVVPSATPLADFDGIADTLESGGSAPRGSAAARAGGAPPEGTQYRNLPLNTFYAPSDLQKSRRVFEKRRRSQPRLGPPAAEARDQDVFRQLGIDPLREASNRALLENFITEMGKIKGRRHTGLTWWSQRKVGKAVRRARSMGIIPIFSQYLPEKQ</sequence>
<dbReference type="OrthoDB" id="21463at2759"/>
<dbReference type="PRINTS" id="PR00974">
    <property type="entry name" value="RIBOSOMALS18"/>
</dbReference>
<evidence type="ECO:0000256" key="5">
    <source>
        <dbReference type="RuleBase" id="RU003910"/>
    </source>
</evidence>
<evidence type="ECO:0000256" key="1">
    <source>
        <dbReference type="ARBA" id="ARBA00005589"/>
    </source>
</evidence>
<dbReference type="InParanoid" id="A0A067N9N4"/>
<dbReference type="AlphaFoldDB" id="A0A067N9N4"/>
<dbReference type="EMBL" id="KL198017">
    <property type="protein sequence ID" value="KDQ20491.1"/>
    <property type="molecule type" value="Genomic_DNA"/>
</dbReference>
<dbReference type="PANTHER" id="PTHR13479">
    <property type="entry name" value="30S RIBOSOMAL PROTEIN S18"/>
    <property type="match status" value="1"/>
</dbReference>
<feature type="region of interest" description="Disordered" evidence="6">
    <location>
        <begin position="51"/>
        <end position="102"/>
    </location>
</feature>
<name>A0A067N9N4_BOTB1</name>
<dbReference type="SUPFAM" id="SSF46911">
    <property type="entry name" value="Ribosomal protein S18"/>
    <property type="match status" value="1"/>
</dbReference>
<evidence type="ECO:0000313" key="8">
    <source>
        <dbReference type="Proteomes" id="UP000027195"/>
    </source>
</evidence>
<dbReference type="GO" id="GO:0003735">
    <property type="term" value="F:structural constituent of ribosome"/>
    <property type="evidence" value="ECO:0007669"/>
    <property type="project" value="InterPro"/>
</dbReference>
<feature type="region of interest" description="Disordered" evidence="6">
    <location>
        <begin position="127"/>
        <end position="158"/>
    </location>
</feature>
<dbReference type="Proteomes" id="UP000027195">
    <property type="component" value="Unassembled WGS sequence"/>
</dbReference>
<organism evidence="7 8">
    <name type="scientific">Botryobasidium botryosum (strain FD-172 SS1)</name>
    <dbReference type="NCBI Taxonomy" id="930990"/>
    <lineage>
        <taxon>Eukaryota</taxon>
        <taxon>Fungi</taxon>
        <taxon>Dikarya</taxon>
        <taxon>Basidiomycota</taxon>
        <taxon>Agaricomycotina</taxon>
        <taxon>Agaricomycetes</taxon>
        <taxon>Cantharellales</taxon>
        <taxon>Botryobasidiaceae</taxon>
        <taxon>Botryobasidium</taxon>
    </lineage>
</organism>
<dbReference type="Gene3D" id="4.10.640.10">
    <property type="entry name" value="Ribosomal protein S18"/>
    <property type="match status" value="1"/>
</dbReference>
<dbReference type="Pfam" id="PF01084">
    <property type="entry name" value="Ribosomal_S18"/>
    <property type="match status" value="1"/>
</dbReference>
<protein>
    <recommendedName>
        <fullName evidence="4">Small ribosomal subunit protein bS18m</fullName>
    </recommendedName>
</protein>
<reference evidence="8" key="1">
    <citation type="journal article" date="2014" name="Proc. Natl. Acad. Sci. U.S.A.">
        <title>Extensive sampling of basidiomycete genomes demonstrates inadequacy of the white-rot/brown-rot paradigm for wood decay fungi.</title>
        <authorList>
            <person name="Riley R."/>
            <person name="Salamov A.A."/>
            <person name="Brown D.W."/>
            <person name="Nagy L.G."/>
            <person name="Floudas D."/>
            <person name="Held B.W."/>
            <person name="Levasseur A."/>
            <person name="Lombard V."/>
            <person name="Morin E."/>
            <person name="Otillar R."/>
            <person name="Lindquist E.A."/>
            <person name="Sun H."/>
            <person name="LaButti K.M."/>
            <person name="Schmutz J."/>
            <person name="Jabbour D."/>
            <person name="Luo H."/>
            <person name="Baker S.E."/>
            <person name="Pisabarro A.G."/>
            <person name="Walton J.D."/>
            <person name="Blanchette R.A."/>
            <person name="Henrissat B."/>
            <person name="Martin F."/>
            <person name="Cullen D."/>
            <person name="Hibbett D.S."/>
            <person name="Grigoriev I.V."/>
        </authorList>
    </citation>
    <scope>NUCLEOTIDE SEQUENCE [LARGE SCALE GENOMIC DNA]</scope>
    <source>
        <strain evidence="8">FD-172 SS1</strain>
    </source>
</reference>
<feature type="compositionally biased region" description="Basic and acidic residues" evidence="6">
    <location>
        <begin position="51"/>
        <end position="64"/>
    </location>
</feature>